<dbReference type="Ensembl" id="ENSJHYT00000023413.1">
    <property type="protein sequence ID" value="ENSJHYP00000019431.1"/>
    <property type="gene ID" value="ENSJHYG00000014770.1"/>
</dbReference>
<dbReference type="AlphaFoldDB" id="A0A8C5JJH1"/>
<protein>
    <submittedName>
        <fullName evidence="1">Uncharacterized protein</fullName>
    </submittedName>
</protein>
<proteinExistence type="predicted"/>
<sequence length="91" mass="11030">MLRGARAVAPFLSPVPCPRRRCHRPCPPPRDLAVPNPGWSERMRERHRELLRWARDEGWTRVPSYRRYLPPWAQDKGWTRVPSYRRYLPRE</sequence>
<accession>A0A8C5JJH1</accession>
<organism evidence="1 2">
    <name type="scientific">Junco hyemalis</name>
    <name type="common">Dark-eyed junco</name>
    <dbReference type="NCBI Taxonomy" id="40217"/>
    <lineage>
        <taxon>Eukaryota</taxon>
        <taxon>Metazoa</taxon>
        <taxon>Chordata</taxon>
        <taxon>Craniata</taxon>
        <taxon>Vertebrata</taxon>
        <taxon>Euteleostomi</taxon>
        <taxon>Archelosauria</taxon>
        <taxon>Archosauria</taxon>
        <taxon>Dinosauria</taxon>
        <taxon>Saurischia</taxon>
        <taxon>Theropoda</taxon>
        <taxon>Coelurosauria</taxon>
        <taxon>Aves</taxon>
        <taxon>Neognathae</taxon>
        <taxon>Neoaves</taxon>
        <taxon>Telluraves</taxon>
        <taxon>Australaves</taxon>
        <taxon>Passeriformes</taxon>
        <taxon>Passerellidae</taxon>
        <taxon>Junco</taxon>
    </lineage>
</organism>
<reference evidence="1" key="1">
    <citation type="submission" date="2025-08" db="UniProtKB">
        <authorList>
            <consortium name="Ensembl"/>
        </authorList>
    </citation>
    <scope>IDENTIFICATION</scope>
</reference>
<evidence type="ECO:0000313" key="2">
    <source>
        <dbReference type="Proteomes" id="UP000694408"/>
    </source>
</evidence>
<reference evidence="1" key="2">
    <citation type="submission" date="2025-09" db="UniProtKB">
        <authorList>
            <consortium name="Ensembl"/>
        </authorList>
    </citation>
    <scope>IDENTIFICATION</scope>
</reference>
<name>A0A8C5JJH1_JUNHY</name>
<dbReference type="Proteomes" id="UP000694408">
    <property type="component" value="Unplaced"/>
</dbReference>
<evidence type="ECO:0000313" key="1">
    <source>
        <dbReference type="Ensembl" id="ENSJHYP00000019431.1"/>
    </source>
</evidence>
<dbReference type="Gene3D" id="3.10.129.10">
    <property type="entry name" value="Hotdog Thioesterase"/>
    <property type="match status" value="1"/>
</dbReference>
<keyword evidence="2" id="KW-1185">Reference proteome</keyword>